<reference evidence="2 3" key="1">
    <citation type="submission" date="2021-03" db="EMBL/GenBank/DDBJ databases">
        <title>Genomic Encyclopedia of Type Strains, Phase IV (KMG-IV): sequencing the most valuable type-strain genomes for metagenomic binning, comparative biology and taxonomic classification.</title>
        <authorList>
            <person name="Goeker M."/>
        </authorList>
    </citation>
    <scope>NUCLEOTIDE SEQUENCE [LARGE SCALE GENOMIC DNA]</scope>
    <source>
        <strain evidence="2 3">DSM 40526</strain>
    </source>
</reference>
<keyword evidence="3" id="KW-1185">Reference proteome</keyword>
<organism evidence="2 3">
    <name type="scientific">Streptomyces avidinii</name>
    <dbReference type="NCBI Taxonomy" id="1895"/>
    <lineage>
        <taxon>Bacteria</taxon>
        <taxon>Bacillati</taxon>
        <taxon>Actinomycetota</taxon>
        <taxon>Actinomycetes</taxon>
        <taxon>Kitasatosporales</taxon>
        <taxon>Streptomycetaceae</taxon>
        <taxon>Streptomyces</taxon>
    </lineage>
</organism>
<accession>A0ABS4KZH2</accession>
<dbReference type="EMBL" id="JAGGLQ010000002">
    <property type="protein sequence ID" value="MBP2035430.1"/>
    <property type="molecule type" value="Genomic_DNA"/>
</dbReference>
<evidence type="ECO:0000313" key="2">
    <source>
        <dbReference type="EMBL" id="MBP2035430.1"/>
    </source>
</evidence>
<proteinExistence type="predicted"/>
<gene>
    <name evidence="2" type="ORF">J2Z77_001217</name>
</gene>
<evidence type="ECO:0000256" key="1">
    <source>
        <dbReference type="SAM" id="MobiDB-lite"/>
    </source>
</evidence>
<feature type="region of interest" description="Disordered" evidence="1">
    <location>
        <begin position="113"/>
        <end position="137"/>
    </location>
</feature>
<comment type="caution">
    <text evidence="2">The sequence shown here is derived from an EMBL/GenBank/DDBJ whole genome shotgun (WGS) entry which is preliminary data.</text>
</comment>
<evidence type="ECO:0000313" key="3">
    <source>
        <dbReference type="Proteomes" id="UP001519310"/>
    </source>
</evidence>
<protein>
    <submittedName>
        <fullName evidence="2">Uncharacterized protein</fullName>
    </submittedName>
</protein>
<dbReference type="Proteomes" id="UP001519310">
    <property type="component" value="Unassembled WGS sequence"/>
</dbReference>
<feature type="region of interest" description="Disordered" evidence="1">
    <location>
        <begin position="26"/>
        <end position="88"/>
    </location>
</feature>
<feature type="compositionally biased region" description="Low complexity" evidence="1">
    <location>
        <begin position="66"/>
        <end position="78"/>
    </location>
</feature>
<feature type="compositionally biased region" description="Low complexity" evidence="1">
    <location>
        <begin position="26"/>
        <end position="52"/>
    </location>
</feature>
<name>A0ABS4KZH2_STRAV</name>
<sequence length="250" mass="26020">MPKAVPAAAASSTLCTTARRIRCAARNSTSTTPAVTTSSTPRSAPASACCARPLPPVSASSPARPTVASTAPRQAAAPARRRTNTAAIGRAKTMVSAPSGCTRLSGPYARATTCSSAPRPFSPTATHQTPRRSGAYRRSGVLAATRSWTIAPPAYAKADTRHSRTDSASALIRSTMPDPSALFLRPQVVISHTPGVVREYAAWLWRQRKATSTVPRSHRGTAYGDAPRAVGEGAGIGFGSGRARSVQLPF</sequence>